<dbReference type="RefSeq" id="WP_308950061.1">
    <property type="nucleotide sequence ID" value="NZ_JARXHW010000019.1"/>
</dbReference>
<dbReference type="CDD" id="cd00082">
    <property type="entry name" value="HisKA"/>
    <property type="match status" value="1"/>
</dbReference>
<protein>
    <recommendedName>
        <fullName evidence="2">histidine kinase</fullName>
        <ecNumber evidence="2">2.7.13.3</ecNumber>
    </recommendedName>
</protein>
<proteinExistence type="predicted"/>
<dbReference type="InterPro" id="IPR003661">
    <property type="entry name" value="HisK_dim/P_dom"/>
</dbReference>
<dbReference type="SUPFAM" id="SSF52172">
    <property type="entry name" value="CheY-like"/>
    <property type="match status" value="1"/>
</dbReference>
<dbReference type="Gene3D" id="2.10.70.100">
    <property type="match status" value="1"/>
</dbReference>
<dbReference type="SMART" id="SM00091">
    <property type="entry name" value="PAS"/>
    <property type="match status" value="4"/>
</dbReference>
<organism evidence="12 13">
    <name type="scientific">Thalassobacterium maritimum</name>
    <dbReference type="NCBI Taxonomy" id="3041265"/>
    <lineage>
        <taxon>Bacteria</taxon>
        <taxon>Pseudomonadati</taxon>
        <taxon>Verrucomicrobiota</taxon>
        <taxon>Opitutia</taxon>
        <taxon>Puniceicoccales</taxon>
        <taxon>Coraliomargaritaceae</taxon>
        <taxon>Thalassobacterium</taxon>
    </lineage>
</organism>
<dbReference type="SUPFAM" id="SSF55785">
    <property type="entry name" value="PYP-like sensor domain (PAS domain)"/>
    <property type="match status" value="4"/>
</dbReference>
<evidence type="ECO:0000256" key="2">
    <source>
        <dbReference type="ARBA" id="ARBA00012438"/>
    </source>
</evidence>
<dbReference type="PRINTS" id="PR00344">
    <property type="entry name" value="BCTRLSENSOR"/>
</dbReference>
<dbReference type="InterPro" id="IPR013655">
    <property type="entry name" value="PAS_fold_3"/>
</dbReference>
<dbReference type="SUPFAM" id="SSF55874">
    <property type="entry name" value="ATPase domain of HSP90 chaperone/DNA topoisomerase II/histidine kinase"/>
    <property type="match status" value="1"/>
</dbReference>
<evidence type="ECO:0000256" key="6">
    <source>
        <dbReference type="PROSITE-ProRule" id="PRU00169"/>
    </source>
</evidence>
<dbReference type="CDD" id="cd16922">
    <property type="entry name" value="HATPase_EvgS-ArcB-TorS-like"/>
    <property type="match status" value="1"/>
</dbReference>
<dbReference type="Gene3D" id="3.40.50.2300">
    <property type="match status" value="1"/>
</dbReference>
<dbReference type="InterPro" id="IPR036097">
    <property type="entry name" value="HisK_dim/P_sf"/>
</dbReference>
<feature type="domain" description="Histidine kinase" evidence="8">
    <location>
        <begin position="740"/>
        <end position="965"/>
    </location>
</feature>
<reference evidence="12 13" key="1">
    <citation type="submission" date="2023-04" db="EMBL/GenBank/DDBJ databases">
        <title>A novel bacteria isolated from coastal sediment.</title>
        <authorList>
            <person name="Liu X.-J."/>
            <person name="Du Z.-J."/>
        </authorList>
    </citation>
    <scope>NUCLEOTIDE SEQUENCE [LARGE SCALE GENOMIC DNA]</scope>
    <source>
        <strain evidence="12 13">SDUM461003</strain>
    </source>
</reference>
<dbReference type="Gene3D" id="3.30.450.20">
    <property type="entry name" value="PAS domain"/>
    <property type="match status" value="4"/>
</dbReference>
<dbReference type="InterPro" id="IPR004358">
    <property type="entry name" value="Sig_transdc_His_kin-like_C"/>
</dbReference>
<dbReference type="PROSITE" id="PS50110">
    <property type="entry name" value="RESPONSE_REGULATORY"/>
    <property type="match status" value="1"/>
</dbReference>
<dbReference type="Pfam" id="PF00072">
    <property type="entry name" value="Response_reg"/>
    <property type="match status" value="1"/>
</dbReference>
<dbReference type="Pfam" id="PF08447">
    <property type="entry name" value="PAS_3"/>
    <property type="match status" value="1"/>
</dbReference>
<feature type="coiled-coil region" evidence="7">
    <location>
        <begin position="8"/>
        <end position="35"/>
    </location>
</feature>
<evidence type="ECO:0000256" key="3">
    <source>
        <dbReference type="ARBA" id="ARBA00022553"/>
    </source>
</evidence>
<dbReference type="Proteomes" id="UP001225316">
    <property type="component" value="Unassembled WGS sequence"/>
</dbReference>
<evidence type="ECO:0000313" key="12">
    <source>
        <dbReference type="EMBL" id="MDQ8207781.1"/>
    </source>
</evidence>
<dbReference type="Pfam" id="PF08448">
    <property type="entry name" value="PAS_4"/>
    <property type="match status" value="1"/>
</dbReference>
<sequence length="1109" mass="124910">MPELTDQTIESISDLDEAKRQLRQLSQELRALRASESYHRTTFNSIGDAVMTTDASGRILKMNRVAEELTGWSEQEAQGRNSTEVFQIIDTLSRSTAASPVERVLREGVVVGLANHTTLISKDGKEYPIADSGAPIKDDLGRFIGVVLVFHDVSVHYENEAKIRRNEQFLSSILHNSPLPTFITQPDGYVIRANQALCQKLNLPEDLIVGHYNPLIDPNLEQAGLMNKVHQVFYENQVVALELLWQPDVFSEDYQEGRRRYVNAILYPITNDTGALSHVVCQWTDMTEAKEAEMALEHTKTLFRMSRDLAAVGAWSLDLKTGSFEWSKETFQIMGRDPKTFYPSLGTIDEIFYEDDQQIWEEHIQKSLQHASPHHFELRIVQPCGDIRQISVTGKMRWDASGAPSVLSGVMRDVTDERKREARFQMISEATENAYSGFSIVDKNGIFVYVNKAYREMWGYETLEEILHTPIASHCMEPDQANRIIEMSNENGRFELVFEAKRKDGSQFTVLMNGGVSYDEYGRELYFSYSLDITERQLNSARLQHLTTVLRSVREVNQLITRQQPDAKTLLRGVTRILVRDRGYSYVSCALVDKRGNVADFIESSDLRDRCPLSDNYRIGEPLTCYDLLTAKDHCMHYLDTCENASSELGCCDHQQGIHRCSGLLKYEHITYGVLSVRTAAGVQATDEELALFKEMCNDLAFALHTMELEAQKAEAFEHMAQAKLEAEVANRAKDEFLAVMSHELRTPLNPILGFTDLLRKDATAEDLELLDIIYRSGERQLKLIEAILDYTRLDQGKLNAKNASFKLLEMCRLAFEGIRPMSDGIAYEFRNGGAGLVAIEDTLVVIHDSEILLRILSNLLQNACKYTDSGYVRLTVGSQQEVQSDRVEFCFIVEDSGIGISPEFKEQIFNAFTQVDSSCSRSHGGLGLGLAICSRLVAFSNGHIDVVSEPGQGSTFTLTLPMDVKELASSRDSELAVAADINTDSLRALRVLLVEDDSFNRLYFESLMQKMQLDYTLADGGVTAIDICQQKQFDVILMDLHMPGLSGFESMDRIRKEGVNQKTPIYALTADNSTGMREKCFAAGMVDVLTKPISPQQLELLLDEFAHL</sequence>
<keyword evidence="5" id="KW-0418">Kinase</keyword>
<dbReference type="PROSITE" id="PS50112">
    <property type="entry name" value="PAS"/>
    <property type="match status" value="2"/>
</dbReference>
<dbReference type="SUPFAM" id="SSF55781">
    <property type="entry name" value="GAF domain-like"/>
    <property type="match status" value="1"/>
</dbReference>
<feature type="domain" description="PAC" evidence="11">
    <location>
        <begin position="113"/>
        <end position="165"/>
    </location>
</feature>
<gene>
    <name evidence="12" type="ORF">QEH52_09685</name>
</gene>
<evidence type="ECO:0000313" key="13">
    <source>
        <dbReference type="Proteomes" id="UP001225316"/>
    </source>
</evidence>
<evidence type="ECO:0000256" key="1">
    <source>
        <dbReference type="ARBA" id="ARBA00000085"/>
    </source>
</evidence>
<dbReference type="CDD" id="cd17546">
    <property type="entry name" value="REC_hyHK_CKI1_RcsC-like"/>
    <property type="match status" value="1"/>
</dbReference>
<dbReference type="InterPro" id="IPR001610">
    <property type="entry name" value="PAC"/>
</dbReference>
<comment type="catalytic activity">
    <reaction evidence="1">
        <text>ATP + protein L-histidine = ADP + protein N-phospho-L-histidine.</text>
        <dbReference type="EC" id="2.7.13.3"/>
    </reaction>
</comment>
<feature type="domain" description="Response regulatory" evidence="9">
    <location>
        <begin position="991"/>
        <end position="1107"/>
    </location>
</feature>
<feature type="domain" description="PAS" evidence="10">
    <location>
        <begin position="35"/>
        <end position="108"/>
    </location>
</feature>
<dbReference type="SMART" id="SM00388">
    <property type="entry name" value="HisKA"/>
    <property type="match status" value="1"/>
</dbReference>
<keyword evidence="7" id="KW-0175">Coiled coil</keyword>
<dbReference type="InterPro" id="IPR005467">
    <property type="entry name" value="His_kinase_dom"/>
</dbReference>
<dbReference type="InterPro" id="IPR013656">
    <property type="entry name" value="PAS_4"/>
</dbReference>
<dbReference type="InterPro" id="IPR001789">
    <property type="entry name" value="Sig_transdc_resp-reg_receiver"/>
</dbReference>
<evidence type="ECO:0000259" key="8">
    <source>
        <dbReference type="PROSITE" id="PS50109"/>
    </source>
</evidence>
<dbReference type="InterPro" id="IPR013767">
    <property type="entry name" value="PAS_fold"/>
</dbReference>
<comment type="caution">
    <text evidence="12">The sequence shown here is derived from an EMBL/GenBank/DDBJ whole genome shotgun (WGS) entry which is preliminary data.</text>
</comment>
<dbReference type="InterPro" id="IPR035965">
    <property type="entry name" value="PAS-like_dom_sf"/>
</dbReference>
<dbReference type="InterPro" id="IPR000700">
    <property type="entry name" value="PAS-assoc_C"/>
</dbReference>
<dbReference type="Gene3D" id="1.10.287.130">
    <property type="match status" value="1"/>
</dbReference>
<keyword evidence="4" id="KW-0808">Transferase</keyword>
<dbReference type="Gene3D" id="3.30.450.40">
    <property type="match status" value="1"/>
</dbReference>
<dbReference type="InterPro" id="IPR003594">
    <property type="entry name" value="HATPase_dom"/>
</dbReference>
<evidence type="ECO:0000256" key="7">
    <source>
        <dbReference type="SAM" id="Coils"/>
    </source>
</evidence>
<feature type="domain" description="PAC" evidence="11">
    <location>
        <begin position="243"/>
        <end position="298"/>
    </location>
</feature>
<dbReference type="Gene3D" id="3.30.565.10">
    <property type="entry name" value="Histidine kinase-like ATPase, C-terminal domain"/>
    <property type="match status" value="1"/>
</dbReference>
<dbReference type="PROSITE" id="PS50109">
    <property type="entry name" value="HIS_KIN"/>
    <property type="match status" value="1"/>
</dbReference>
<dbReference type="SMART" id="SM00086">
    <property type="entry name" value="PAC"/>
    <property type="match status" value="4"/>
</dbReference>
<dbReference type="PANTHER" id="PTHR43047">
    <property type="entry name" value="TWO-COMPONENT HISTIDINE PROTEIN KINASE"/>
    <property type="match status" value="1"/>
</dbReference>
<dbReference type="CDD" id="cd00130">
    <property type="entry name" value="PAS"/>
    <property type="match status" value="3"/>
</dbReference>
<feature type="domain" description="PAS" evidence="10">
    <location>
        <begin position="423"/>
        <end position="464"/>
    </location>
</feature>
<evidence type="ECO:0000256" key="5">
    <source>
        <dbReference type="ARBA" id="ARBA00022777"/>
    </source>
</evidence>
<keyword evidence="13" id="KW-1185">Reference proteome</keyword>
<keyword evidence="3 6" id="KW-0597">Phosphoprotein</keyword>
<dbReference type="NCBIfam" id="TIGR00229">
    <property type="entry name" value="sensory_box"/>
    <property type="match status" value="3"/>
</dbReference>
<dbReference type="InterPro" id="IPR000014">
    <property type="entry name" value="PAS"/>
</dbReference>
<feature type="domain" description="PAC" evidence="11">
    <location>
        <begin position="374"/>
        <end position="426"/>
    </location>
</feature>
<dbReference type="InterPro" id="IPR011006">
    <property type="entry name" value="CheY-like_superfamily"/>
</dbReference>
<dbReference type="PANTHER" id="PTHR43047:SF64">
    <property type="entry name" value="HISTIDINE KINASE CONTAINING CHEY-HOMOLOGOUS RECEIVER DOMAIN AND PAS DOMAIN-RELATED"/>
    <property type="match status" value="1"/>
</dbReference>
<dbReference type="SMART" id="SM00387">
    <property type="entry name" value="HATPase_c"/>
    <property type="match status" value="1"/>
</dbReference>
<dbReference type="Pfam" id="PF02518">
    <property type="entry name" value="HATPase_c"/>
    <property type="match status" value="1"/>
</dbReference>
<dbReference type="InterPro" id="IPR029016">
    <property type="entry name" value="GAF-like_dom_sf"/>
</dbReference>
<dbReference type="PROSITE" id="PS50113">
    <property type="entry name" value="PAC"/>
    <property type="match status" value="4"/>
</dbReference>
<dbReference type="EC" id="2.7.13.3" evidence="2"/>
<dbReference type="EMBL" id="JARXHW010000019">
    <property type="protein sequence ID" value="MDQ8207781.1"/>
    <property type="molecule type" value="Genomic_DNA"/>
</dbReference>
<evidence type="ECO:0000259" key="11">
    <source>
        <dbReference type="PROSITE" id="PS50113"/>
    </source>
</evidence>
<dbReference type="SMART" id="SM00448">
    <property type="entry name" value="REC"/>
    <property type="match status" value="1"/>
</dbReference>
<dbReference type="Pfam" id="PF00512">
    <property type="entry name" value="HisKA"/>
    <property type="match status" value="1"/>
</dbReference>
<accession>A0ABU1AUE0</accession>
<dbReference type="InterPro" id="IPR036890">
    <property type="entry name" value="HATPase_C_sf"/>
</dbReference>
<evidence type="ECO:0000256" key="4">
    <source>
        <dbReference type="ARBA" id="ARBA00022679"/>
    </source>
</evidence>
<evidence type="ECO:0000259" key="9">
    <source>
        <dbReference type="PROSITE" id="PS50110"/>
    </source>
</evidence>
<feature type="modified residue" description="4-aspartylphosphate" evidence="6">
    <location>
        <position position="1040"/>
    </location>
</feature>
<feature type="domain" description="PAC" evidence="11">
    <location>
        <begin position="494"/>
        <end position="545"/>
    </location>
</feature>
<name>A0ABU1AUE0_9BACT</name>
<evidence type="ECO:0000259" key="10">
    <source>
        <dbReference type="PROSITE" id="PS50112"/>
    </source>
</evidence>
<dbReference type="SUPFAM" id="SSF47384">
    <property type="entry name" value="Homodimeric domain of signal transducing histidine kinase"/>
    <property type="match status" value="1"/>
</dbReference>
<dbReference type="Pfam" id="PF00989">
    <property type="entry name" value="PAS"/>
    <property type="match status" value="2"/>
</dbReference>